<evidence type="ECO:0000313" key="3">
    <source>
        <dbReference type="Proteomes" id="UP001501508"/>
    </source>
</evidence>
<proteinExistence type="predicted"/>
<name>A0ABP8LXY8_9BACT</name>
<gene>
    <name evidence="2" type="ORF">GCM10023091_19380</name>
</gene>
<feature type="signal peptide" evidence="1">
    <location>
        <begin position="1"/>
        <end position="20"/>
    </location>
</feature>
<feature type="chain" id="PRO_5046496463" description="T9SS type A sorting domain-containing protein" evidence="1">
    <location>
        <begin position="21"/>
        <end position="314"/>
    </location>
</feature>
<evidence type="ECO:0000256" key="1">
    <source>
        <dbReference type="SAM" id="SignalP"/>
    </source>
</evidence>
<dbReference type="Proteomes" id="UP001501508">
    <property type="component" value="Unassembled WGS sequence"/>
</dbReference>
<evidence type="ECO:0008006" key="4">
    <source>
        <dbReference type="Google" id="ProtNLM"/>
    </source>
</evidence>
<dbReference type="RefSeq" id="WP_345028383.1">
    <property type="nucleotide sequence ID" value="NZ_BAABEY010000020.1"/>
</dbReference>
<accession>A0ABP8LXY8</accession>
<keyword evidence="3" id="KW-1185">Reference proteome</keyword>
<dbReference type="NCBIfam" id="TIGR04183">
    <property type="entry name" value="Por_Secre_tail"/>
    <property type="match status" value="1"/>
</dbReference>
<organism evidence="2 3">
    <name type="scientific">Ravibacter arvi</name>
    <dbReference type="NCBI Taxonomy" id="2051041"/>
    <lineage>
        <taxon>Bacteria</taxon>
        <taxon>Pseudomonadati</taxon>
        <taxon>Bacteroidota</taxon>
        <taxon>Cytophagia</taxon>
        <taxon>Cytophagales</taxon>
        <taxon>Spirosomataceae</taxon>
        <taxon>Ravibacter</taxon>
    </lineage>
</organism>
<dbReference type="EMBL" id="BAABEY010000020">
    <property type="protein sequence ID" value="GAA4438597.1"/>
    <property type="molecule type" value="Genomic_DNA"/>
</dbReference>
<sequence length="314" mass="33840">MPYKLFFLCSWLTLCGHLYAQQLFPQTVSTAGQSYSQGTVLLESSTGGIAVASPGIGSLLLSQGFLQPFAGIAGSVSEVGAPVLSSAGPDNAGTTFSTGNTTLEFTVGEVASITRSGAGYMLTPGILQPYRFEPPLPVTLVDFQAKRSETDFTLVTWATVEEIDNDGFVVERRLSHEADFTPAGFVDAAAPGRYSKGLLKYTFRDYNPFSGISYYRLKQVDIDGTISYSVIRSVNGVRNAGVSLKAWPVPSDGHVQVEMSGAERDMLLVYDLNGKLIRQLSISGNRAQPIDGLRSGIYLLRLAEQKTGTRVIVR</sequence>
<keyword evidence="1" id="KW-0732">Signal</keyword>
<protein>
    <recommendedName>
        <fullName evidence="4">T9SS type A sorting domain-containing protein</fullName>
    </recommendedName>
</protein>
<evidence type="ECO:0000313" key="2">
    <source>
        <dbReference type="EMBL" id="GAA4438597.1"/>
    </source>
</evidence>
<comment type="caution">
    <text evidence="2">The sequence shown here is derived from an EMBL/GenBank/DDBJ whole genome shotgun (WGS) entry which is preliminary data.</text>
</comment>
<reference evidence="3" key="1">
    <citation type="journal article" date="2019" name="Int. J. Syst. Evol. Microbiol.">
        <title>The Global Catalogue of Microorganisms (GCM) 10K type strain sequencing project: providing services to taxonomists for standard genome sequencing and annotation.</title>
        <authorList>
            <consortium name="The Broad Institute Genomics Platform"/>
            <consortium name="The Broad Institute Genome Sequencing Center for Infectious Disease"/>
            <person name="Wu L."/>
            <person name="Ma J."/>
        </authorList>
    </citation>
    <scope>NUCLEOTIDE SEQUENCE [LARGE SCALE GENOMIC DNA]</scope>
    <source>
        <strain evidence="3">JCM 31920</strain>
    </source>
</reference>
<dbReference type="InterPro" id="IPR026444">
    <property type="entry name" value="Secre_tail"/>
</dbReference>